<protein>
    <submittedName>
        <fullName evidence="7">APC family permease</fullName>
    </submittedName>
</protein>
<evidence type="ECO:0000256" key="2">
    <source>
        <dbReference type="ARBA" id="ARBA00022475"/>
    </source>
</evidence>
<proteinExistence type="predicted"/>
<dbReference type="EMBL" id="VYTZ01000002">
    <property type="protein sequence ID" value="KAA9380647.1"/>
    <property type="molecule type" value="Genomic_DNA"/>
</dbReference>
<feature type="transmembrane region" description="Helical" evidence="6">
    <location>
        <begin position="376"/>
        <end position="400"/>
    </location>
</feature>
<feature type="transmembrane region" description="Helical" evidence="6">
    <location>
        <begin position="300"/>
        <end position="325"/>
    </location>
</feature>
<feature type="transmembrane region" description="Helical" evidence="6">
    <location>
        <begin position="30"/>
        <end position="52"/>
    </location>
</feature>
<feature type="transmembrane region" description="Helical" evidence="6">
    <location>
        <begin position="171"/>
        <end position="193"/>
    </location>
</feature>
<keyword evidence="3 6" id="KW-0812">Transmembrane</keyword>
<organism evidence="7 8">
    <name type="scientific">Microbispora cellulosiformans</name>
    <dbReference type="NCBI Taxonomy" id="2614688"/>
    <lineage>
        <taxon>Bacteria</taxon>
        <taxon>Bacillati</taxon>
        <taxon>Actinomycetota</taxon>
        <taxon>Actinomycetes</taxon>
        <taxon>Streptosporangiales</taxon>
        <taxon>Streptosporangiaceae</taxon>
        <taxon>Microbispora</taxon>
    </lineage>
</organism>
<keyword evidence="4 6" id="KW-1133">Transmembrane helix</keyword>
<evidence type="ECO:0000256" key="5">
    <source>
        <dbReference type="ARBA" id="ARBA00023136"/>
    </source>
</evidence>
<gene>
    <name evidence="7" type="ORF">F5972_05875</name>
</gene>
<feature type="transmembrane region" description="Helical" evidence="6">
    <location>
        <begin position="245"/>
        <end position="268"/>
    </location>
</feature>
<dbReference type="PANTHER" id="PTHR42770:SF16">
    <property type="entry name" value="AMINO ACID PERMEASE"/>
    <property type="match status" value="1"/>
</dbReference>
<dbReference type="GO" id="GO:0022857">
    <property type="term" value="F:transmembrane transporter activity"/>
    <property type="evidence" value="ECO:0007669"/>
    <property type="project" value="InterPro"/>
</dbReference>
<dbReference type="Gene3D" id="1.20.1740.10">
    <property type="entry name" value="Amino acid/polyamine transporter I"/>
    <property type="match status" value="1"/>
</dbReference>
<evidence type="ECO:0000313" key="7">
    <source>
        <dbReference type="EMBL" id="KAA9380647.1"/>
    </source>
</evidence>
<evidence type="ECO:0000256" key="4">
    <source>
        <dbReference type="ARBA" id="ARBA00022989"/>
    </source>
</evidence>
<evidence type="ECO:0000313" key="8">
    <source>
        <dbReference type="Proteomes" id="UP000327011"/>
    </source>
</evidence>
<feature type="transmembrane region" description="Helical" evidence="6">
    <location>
        <begin position="412"/>
        <end position="434"/>
    </location>
</feature>
<feature type="transmembrane region" description="Helical" evidence="6">
    <location>
        <begin position="446"/>
        <end position="468"/>
    </location>
</feature>
<dbReference type="InterPro" id="IPR050367">
    <property type="entry name" value="APC_superfamily"/>
</dbReference>
<feature type="transmembrane region" description="Helical" evidence="6">
    <location>
        <begin position="64"/>
        <end position="84"/>
    </location>
</feature>
<evidence type="ECO:0000256" key="3">
    <source>
        <dbReference type="ARBA" id="ARBA00022692"/>
    </source>
</evidence>
<dbReference type="AlphaFoldDB" id="A0A5J5K9F1"/>
<sequence length="500" mass="52188">MPGRPPDSSANAPVSQAGALAGNAMGTKDLVFTVLAALAPLTLIVAVAPLHFLKGGAAVPGGYLVAGVVMALFAVGFMTMSRYVRNAGAFYATVSRGLGKPAGSGAAMLAVVAYNALQISTYGALGVYATETFANYFHRDVPWWVFAIVSLVFVGWLGYRGIHTSARILGVLLVLETAVLVVLAVYVLVKGGAGGWSAEPFAPTRVFDPGNGAMFALVAGAFMGFEATAIFSEEARGGIRTVRRATYVAVGFIAVFYAFITWVVVMAYGVDKIAAAAEADPVNLVVAVFDRYVPAPITEVMHILLLTSAFAALLALHNAANRYFYAMGREGLLPRPLGRTHPRTKAPWTAGLVQTVLAAAAIVVFAVFGIDPYLGLLLWGSALGFLGIICLWALCSLAIIRFLRREAPEAGIFRTTIAPGLSFAALAVVLFLVLSNLPLLTGAGTATNVLIVGLGVAAVVAGVARALYLRARAPRLYAGLAQTSVDEPPAGRREPVTGNA</sequence>
<reference evidence="7 8" key="1">
    <citation type="submission" date="2019-09" db="EMBL/GenBank/DDBJ databases">
        <title>Screening of Novel Bioactive Compounds from Soil-Associated.</title>
        <authorList>
            <person name="Gong X."/>
        </authorList>
    </citation>
    <scope>NUCLEOTIDE SEQUENCE [LARGE SCALE GENOMIC DNA]</scope>
    <source>
        <strain evidence="7 8">Gxj-6</strain>
    </source>
</reference>
<feature type="transmembrane region" description="Helical" evidence="6">
    <location>
        <begin position="346"/>
        <end position="370"/>
    </location>
</feature>
<dbReference type="Pfam" id="PF13520">
    <property type="entry name" value="AA_permease_2"/>
    <property type="match status" value="1"/>
</dbReference>
<dbReference type="PANTHER" id="PTHR42770">
    <property type="entry name" value="AMINO ACID TRANSPORTER-RELATED"/>
    <property type="match status" value="1"/>
</dbReference>
<dbReference type="RefSeq" id="WP_150931842.1">
    <property type="nucleotide sequence ID" value="NZ_VYTZ01000002.1"/>
</dbReference>
<evidence type="ECO:0000256" key="1">
    <source>
        <dbReference type="ARBA" id="ARBA00004651"/>
    </source>
</evidence>
<evidence type="ECO:0000256" key="6">
    <source>
        <dbReference type="SAM" id="Phobius"/>
    </source>
</evidence>
<feature type="transmembrane region" description="Helical" evidence="6">
    <location>
        <begin position="213"/>
        <end position="233"/>
    </location>
</feature>
<dbReference type="GO" id="GO:0005886">
    <property type="term" value="C:plasma membrane"/>
    <property type="evidence" value="ECO:0007669"/>
    <property type="project" value="UniProtKB-SubCell"/>
</dbReference>
<comment type="subcellular location">
    <subcellularLocation>
        <location evidence="1">Cell membrane</location>
        <topology evidence="1">Multi-pass membrane protein</topology>
    </subcellularLocation>
</comment>
<dbReference type="Proteomes" id="UP000327011">
    <property type="component" value="Unassembled WGS sequence"/>
</dbReference>
<keyword evidence="5 6" id="KW-0472">Membrane</keyword>
<name>A0A5J5K9F1_9ACTN</name>
<keyword evidence="8" id="KW-1185">Reference proteome</keyword>
<dbReference type="InterPro" id="IPR002293">
    <property type="entry name" value="AA/rel_permease1"/>
</dbReference>
<dbReference type="PIRSF" id="PIRSF006060">
    <property type="entry name" value="AA_transporter"/>
    <property type="match status" value="1"/>
</dbReference>
<comment type="caution">
    <text evidence="7">The sequence shown here is derived from an EMBL/GenBank/DDBJ whole genome shotgun (WGS) entry which is preliminary data.</text>
</comment>
<feature type="transmembrane region" description="Helical" evidence="6">
    <location>
        <begin position="141"/>
        <end position="159"/>
    </location>
</feature>
<keyword evidence="2" id="KW-1003">Cell membrane</keyword>
<feature type="transmembrane region" description="Helical" evidence="6">
    <location>
        <begin position="105"/>
        <end position="129"/>
    </location>
</feature>
<accession>A0A5J5K9F1</accession>